<keyword evidence="2" id="KW-1185">Reference proteome</keyword>
<organism evidence="1 2">
    <name type="scientific">Clostridium aromativorans</name>
    <dbReference type="NCBI Taxonomy" id="2836848"/>
    <lineage>
        <taxon>Bacteria</taxon>
        <taxon>Bacillati</taxon>
        <taxon>Bacillota</taxon>
        <taxon>Clostridia</taxon>
        <taxon>Eubacteriales</taxon>
        <taxon>Clostridiaceae</taxon>
        <taxon>Clostridium</taxon>
    </lineage>
</organism>
<sequence>MKQKICYFKIKPSDTMFFRSGSIFKKRFGNYIESLDIPYPSVFYGAIFSMLLRQKKFKYILEYIKNKSGNIPKELEKVFKIDGIYLYDEGKKRMFIKAPLDLFENKFGTALGIYKDNHFYSPISDISKYERADGKFIGLDDLINSYYKGFINKIQLYSRDYFFTTYIKTGIEMDRGIGSAKNNFMYRVNMVEFADKRFSYIVKCRIDPENIPFENDILKLGGESKIASLVFTDKSINILDDLEKYFNRITIFNNKIKVILTSPMIIDGQDNKEKKDKILIKITGRPNYIGGFDMALGEQKTINKAIPAGSVLILENDCFKGKKIGEIYNKFILDAKEKFKGFGNVIIMPFERGNKL</sequence>
<reference evidence="1" key="1">
    <citation type="submission" date="2021-11" db="EMBL/GenBank/DDBJ databases">
        <authorList>
            <person name="Qingchun L."/>
            <person name="Dong Z."/>
            <person name="Zongwei Q."/>
            <person name="Jia Z."/>
            <person name="Duotao L."/>
        </authorList>
    </citation>
    <scope>NUCLEOTIDE SEQUENCE</scope>
    <source>
        <strain evidence="1">WLY-B-L2</strain>
    </source>
</reference>
<dbReference type="EMBL" id="JAJJPB010000002">
    <property type="protein sequence ID" value="MCC9293924.1"/>
    <property type="molecule type" value="Genomic_DNA"/>
</dbReference>
<evidence type="ECO:0000313" key="2">
    <source>
        <dbReference type="Proteomes" id="UP001165422"/>
    </source>
</evidence>
<accession>A0ABS8N426</accession>
<protein>
    <recommendedName>
        <fullName evidence="3">CRISPR-associated protein Cmr3</fullName>
    </recommendedName>
</protein>
<dbReference type="Pfam" id="PF09700">
    <property type="entry name" value="Cas_Cmr3"/>
    <property type="match status" value="1"/>
</dbReference>
<dbReference type="Gene3D" id="2.60.40.4350">
    <property type="match status" value="1"/>
</dbReference>
<name>A0ABS8N426_9CLOT</name>
<evidence type="ECO:0000313" key="1">
    <source>
        <dbReference type="EMBL" id="MCC9293924.1"/>
    </source>
</evidence>
<proteinExistence type="predicted"/>
<dbReference type="InterPro" id="IPR019117">
    <property type="entry name" value="CRISPR-assoc_protein_Cmr3"/>
</dbReference>
<gene>
    <name evidence="1" type="ORF">LN736_03450</name>
</gene>
<dbReference type="RefSeq" id="WP_229980856.1">
    <property type="nucleotide sequence ID" value="NZ_JAJJPB010000002.1"/>
</dbReference>
<comment type="caution">
    <text evidence="1">The sequence shown here is derived from an EMBL/GenBank/DDBJ whole genome shotgun (WGS) entry which is preliminary data.</text>
</comment>
<evidence type="ECO:0008006" key="3">
    <source>
        <dbReference type="Google" id="ProtNLM"/>
    </source>
</evidence>
<dbReference type="Gene3D" id="3.30.70.2940">
    <property type="match status" value="1"/>
</dbReference>
<dbReference type="Proteomes" id="UP001165422">
    <property type="component" value="Unassembled WGS sequence"/>
</dbReference>